<feature type="chain" id="PRO_5045713979" evidence="1">
    <location>
        <begin position="23"/>
        <end position="171"/>
    </location>
</feature>
<dbReference type="EMBL" id="BRYB01000249">
    <property type="protein sequence ID" value="GMI26246.1"/>
    <property type="molecule type" value="Genomic_DNA"/>
</dbReference>
<protein>
    <submittedName>
        <fullName evidence="2">Uncharacterized protein</fullName>
    </submittedName>
</protein>
<name>A0ABQ6MH86_9STRA</name>
<reference evidence="2 3" key="1">
    <citation type="journal article" date="2023" name="Commun. Biol.">
        <title>Genome analysis of Parmales, the sister group of diatoms, reveals the evolutionary specialization of diatoms from phago-mixotrophs to photoautotrophs.</title>
        <authorList>
            <person name="Ban H."/>
            <person name="Sato S."/>
            <person name="Yoshikawa S."/>
            <person name="Yamada K."/>
            <person name="Nakamura Y."/>
            <person name="Ichinomiya M."/>
            <person name="Sato N."/>
            <person name="Blanc-Mathieu R."/>
            <person name="Endo H."/>
            <person name="Kuwata A."/>
            <person name="Ogata H."/>
        </authorList>
    </citation>
    <scope>NUCLEOTIDE SEQUENCE [LARGE SCALE GENOMIC DNA]</scope>
</reference>
<proteinExistence type="predicted"/>
<dbReference type="Proteomes" id="UP001165060">
    <property type="component" value="Unassembled WGS sequence"/>
</dbReference>
<accession>A0ABQ6MH86</accession>
<organism evidence="2 3">
    <name type="scientific">Tetraparma gracilis</name>
    <dbReference type="NCBI Taxonomy" id="2962635"/>
    <lineage>
        <taxon>Eukaryota</taxon>
        <taxon>Sar</taxon>
        <taxon>Stramenopiles</taxon>
        <taxon>Ochrophyta</taxon>
        <taxon>Bolidophyceae</taxon>
        <taxon>Parmales</taxon>
        <taxon>Triparmaceae</taxon>
        <taxon>Tetraparma</taxon>
    </lineage>
</organism>
<sequence>MHALLSLFEGRFLLTLIYMCSASAPGTIQVSAAEDFIRQNPFDSSFAVPLLKKVRAEPAAFVEWFVATLQAVAKELEAVDEPEQALDNSLDSPLKQGGGEGGDLPMTLLPLVSSLLSLGTHLSSSTFRQLLIGAGLADNGAERDDVISGEAVRVLVTEFAGGIQELVAEIS</sequence>
<comment type="caution">
    <text evidence="2">The sequence shown here is derived from an EMBL/GenBank/DDBJ whole genome shotgun (WGS) entry which is preliminary data.</text>
</comment>
<feature type="signal peptide" evidence="1">
    <location>
        <begin position="1"/>
        <end position="22"/>
    </location>
</feature>
<evidence type="ECO:0000313" key="2">
    <source>
        <dbReference type="EMBL" id="GMI26246.1"/>
    </source>
</evidence>
<gene>
    <name evidence="2" type="ORF">TeGR_g9234</name>
</gene>
<evidence type="ECO:0000256" key="1">
    <source>
        <dbReference type="SAM" id="SignalP"/>
    </source>
</evidence>
<keyword evidence="3" id="KW-1185">Reference proteome</keyword>
<evidence type="ECO:0000313" key="3">
    <source>
        <dbReference type="Proteomes" id="UP001165060"/>
    </source>
</evidence>
<keyword evidence="1" id="KW-0732">Signal</keyword>